<keyword evidence="13" id="KW-0007">Acetylation</keyword>
<dbReference type="InterPro" id="IPR049127">
    <property type="entry name" value="TECR-like_N"/>
</dbReference>
<dbReference type="GO" id="GO:0042761">
    <property type="term" value="P:very long-chain fatty acid biosynthetic process"/>
    <property type="evidence" value="ECO:0007669"/>
    <property type="project" value="TreeGrafter"/>
</dbReference>
<gene>
    <name evidence="31" type="ORF">KOW79_001113</name>
</gene>
<evidence type="ECO:0000256" key="6">
    <source>
        <dbReference type="ARBA" id="ARBA00022516"/>
    </source>
</evidence>
<dbReference type="InterPro" id="IPR039357">
    <property type="entry name" value="SRD5A/TECR"/>
</dbReference>
<evidence type="ECO:0000256" key="1">
    <source>
        <dbReference type="ARBA" id="ARBA00004477"/>
    </source>
</evidence>
<evidence type="ECO:0000256" key="27">
    <source>
        <dbReference type="ARBA" id="ARBA00081803"/>
    </source>
</evidence>
<comment type="function">
    <text evidence="24">Involved in both the production of very long-chain fatty acids for sphingolipid synthesis and the degradation of the sphingosine moiety in sphingolipids through the sphingosine 1-phosphate metabolic pathway. Catalyzes the last of the four reactions of the long-chain fatty acids elongation cycle. This endoplasmic reticulum-bound enzymatic process, allows the addition of 2 carbons to the chain of long- and very long-chain fatty acids/VLCFAs per cycle. This enzyme reduces the trans-2,3-enoyl-CoA fatty acid intermediate to an acyl-CoA that can be further elongated by entering a new cycle of elongation. Thereby, it participates in the production of VLCFAs of different chain lengths that are involved in multiple biological processes as precursors of membrane lipids and lipid mediators. Catalyzes the saturation step of the sphingosine 1-phosphate metabolic pathway, the conversion of trans-2-hexadecenoyl-CoA to palmitoyl-CoA.</text>
</comment>
<dbReference type="Pfam" id="PF02544">
    <property type="entry name" value="Steroid_dh"/>
    <property type="match status" value="1"/>
</dbReference>
<dbReference type="PANTHER" id="PTHR10556">
    <property type="entry name" value="3-OXO-5-ALPHA-STEROID 4-DEHYDROGENASE"/>
    <property type="match status" value="1"/>
</dbReference>
<dbReference type="Pfam" id="PF21696">
    <property type="entry name" value="TECR_N"/>
    <property type="match status" value="1"/>
</dbReference>
<keyword evidence="32" id="KW-1185">Reference proteome</keyword>
<feature type="transmembrane region" description="Helical" evidence="28">
    <location>
        <begin position="259"/>
        <end position="283"/>
    </location>
</feature>
<evidence type="ECO:0000256" key="19">
    <source>
        <dbReference type="ARBA" id="ARBA00050400"/>
    </source>
</evidence>
<feature type="transmembrane region" description="Helical" evidence="28">
    <location>
        <begin position="152"/>
        <end position="174"/>
    </location>
</feature>
<evidence type="ECO:0000256" key="25">
    <source>
        <dbReference type="ARBA" id="ARBA00072713"/>
    </source>
</evidence>
<keyword evidence="16 28" id="KW-0472">Membrane</keyword>
<dbReference type="PANTHER" id="PTHR10556:SF59">
    <property type="entry name" value="STEROID 5-ALPHA REDUCTASE C-TERMINAL DOMAIN-CONTAINING PROTEIN"/>
    <property type="match status" value="1"/>
</dbReference>
<dbReference type="Gene3D" id="3.10.20.90">
    <property type="entry name" value="Phosphatidylinositol 3-kinase Catalytic Subunit, Chain A, domain 1"/>
    <property type="match status" value="1"/>
</dbReference>
<keyword evidence="11" id="KW-0521">NADP</keyword>
<comment type="catalytic activity">
    <reaction evidence="20">
        <text>octadecanoyl-CoA + NADP(+) = (2E)-octadecenoyl-CoA + NADPH + H(+)</text>
        <dbReference type="Rhea" id="RHEA:35351"/>
        <dbReference type="ChEBI" id="CHEBI:15378"/>
        <dbReference type="ChEBI" id="CHEBI:57394"/>
        <dbReference type="ChEBI" id="CHEBI:57783"/>
        <dbReference type="ChEBI" id="CHEBI:58349"/>
        <dbReference type="ChEBI" id="CHEBI:71412"/>
    </reaction>
    <physiologicalReaction direction="right-to-left" evidence="20">
        <dbReference type="Rhea" id="RHEA:35353"/>
    </physiologicalReaction>
</comment>
<evidence type="ECO:0000313" key="31">
    <source>
        <dbReference type="EMBL" id="KAG7336420.1"/>
    </source>
</evidence>
<proteinExistence type="inferred from homology"/>
<evidence type="ECO:0000256" key="8">
    <source>
        <dbReference type="ARBA" id="ARBA00022692"/>
    </source>
</evidence>
<dbReference type="AlphaFoldDB" id="A0A9D3PB72"/>
<evidence type="ECO:0000313" key="32">
    <source>
        <dbReference type="Proteomes" id="UP000824219"/>
    </source>
</evidence>
<dbReference type="EC" id="1.3.1.93" evidence="5"/>
<evidence type="ECO:0000256" key="24">
    <source>
        <dbReference type="ARBA" id="ARBA00057553"/>
    </source>
</evidence>
<feature type="domain" description="3-oxo-5-alpha-steroid 4-dehydrogenase C-terminal" evidence="29">
    <location>
        <begin position="224"/>
        <end position="376"/>
    </location>
</feature>
<evidence type="ECO:0000256" key="3">
    <source>
        <dbReference type="ARBA" id="ARBA00004991"/>
    </source>
</evidence>
<keyword evidence="10" id="KW-0276">Fatty acid metabolism</keyword>
<evidence type="ECO:0000256" key="18">
    <source>
        <dbReference type="ARBA" id="ARBA00050319"/>
    </source>
</evidence>
<organism evidence="31 32">
    <name type="scientific">Hemibagrus wyckioides</name>
    <dbReference type="NCBI Taxonomy" id="337641"/>
    <lineage>
        <taxon>Eukaryota</taxon>
        <taxon>Metazoa</taxon>
        <taxon>Chordata</taxon>
        <taxon>Craniata</taxon>
        <taxon>Vertebrata</taxon>
        <taxon>Euteleostomi</taxon>
        <taxon>Actinopterygii</taxon>
        <taxon>Neopterygii</taxon>
        <taxon>Teleostei</taxon>
        <taxon>Ostariophysi</taxon>
        <taxon>Siluriformes</taxon>
        <taxon>Bagridae</taxon>
        <taxon>Hemibagrus</taxon>
    </lineage>
</organism>
<keyword evidence="17" id="KW-0275">Fatty acid biosynthesis</keyword>
<evidence type="ECO:0000256" key="10">
    <source>
        <dbReference type="ARBA" id="ARBA00022832"/>
    </source>
</evidence>
<evidence type="ECO:0000256" key="17">
    <source>
        <dbReference type="ARBA" id="ARBA00023160"/>
    </source>
</evidence>
<evidence type="ECO:0000256" key="20">
    <source>
        <dbReference type="ARBA" id="ARBA00050733"/>
    </source>
</evidence>
<comment type="subcellular location">
    <subcellularLocation>
        <location evidence="1">Endoplasmic reticulum membrane</location>
        <topology evidence="1">Multi-pass membrane protein</topology>
    </subcellularLocation>
</comment>
<evidence type="ECO:0000256" key="14">
    <source>
        <dbReference type="ARBA" id="ARBA00023002"/>
    </source>
</evidence>
<dbReference type="GO" id="GO:0102758">
    <property type="term" value="F:very-long-chain enoyl-CoA reductase activity"/>
    <property type="evidence" value="ECO:0007669"/>
    <property type="project" value="UniProtKB-EC"/>
</dbReference>
<dbReference type="EMBL" id="JAHKSW010000001">
    <property type="protein sequence ID" value="KAG7336420.1"/>
    <property type="molecule type" value="Genomic_DNA"/>
</dbReference>
<protein>
    <recommendedName>
        <fullName evidence="25">Very-long-chain enoyl-CoA reductase</fullName>
        <ecNumber evidence="5">1.3.1.93</ecNumber>
    </recommendedName>
    <alternativeName>
        <fullName evidence="27">Synaptic glycoprotein SC2</fullName>
    </alternativeName>
    <alternativeName>
        <fullName evidence="26">Trans-2,3-enoyl-CoA reductase</fullName>
    </alternativeName>
</protein>
<evidence type="ECO:0000256" key="5">
    <source>
        <dbReference type="ARBA" id="ARBA00012530"/>
    </source>
</evidence>
<evidence type="ECO:0000259" key="29">
    <source>
        <dbReference type="Pfam" id="PF02544"/>
    </source>
</evidence>
<keyword evidence="6" id="KW-0444">Lipid biosynthesis</keyword>
<dbReference type="Proteomes" id="UP000824219">
    <property type="component" value="Linkage Group LG01"/>
</dbReference>
<evidence type="ECO:0000256" key="28">
    <source>
        <dbReference type="SAM" id="Phobius"/>
    </source>
</evidence>
<comment type="catalytic activity">
    <reaction evidence="18">
        <text>(2E)-hexadecenoyl-CoA + NADPH + H(+) = hexadecanoyl-CoA + NADP(+)</text>
        <dbReference type="Rhea" id="RHEA:36143"/>
        <dbReference type="ChEBI" id="CHEBI:15378"/>
        <dbReference type="ChEBI" id="CHEBI:57379"/>
        <dbReference type="ChEBI" id="CHEBI:57783"/>
        <dbReference type="ChEBI" id="CHEBI:58349"/>
        <dbReference type="ChEBI" id="CHEBI:61526"/>
    </reaction>
    <physiologicalReaction direction="left-to-right" evidence="18">
        <dbReference type="Rhea" id="RHEA:36144"/>
    </physiologicalReaction>
</comment>
<keyword evidence="7" id="KW-0597">Phosphoprotein</keyword>
<evidence type="ECO:0000256" key="26">
    <source>
        <dbReference type="ARBA" id="ARBA00078575"/>
    </source>
</evidence>
<dbReference type="PROSITE" id="PS50244">
    <property type="entry name" value="S5A_REDUCTASE"/>
    <property type="match status" value="1"/>
</dbReference>
<evidence type="ECO:0000256" key="2">
    <source>
        <dbReference type="ARBA" id="ARBA00004760"/>
    </source>
</evidence>
<keyword evidence="8 28" id="KW-0812">Transmembrane</keyword>
<evidence type="ECO:0000256" key="22">
    <source>
        <dbReference type="ARBA" id="ARBA00051464"/>
    </source>
</evidence>
<feature type="transmembrane region" description="Helical" evidence="28">
    <location>
        <begin position="228"/>
        <end position="247"/>
    </location>
</feature>
<evidence type="ECO:0000256" key="16">
    <source>
        <dbReference type="ARBA" id="ARBA00023136"/>
    </source>
</evidence>
<evidence type="ECO:0000256" key="4">
    <source>
        <dbReference type="ARBA" id="ARBA00007742"/>
    </source>
</evidence>
<evidence type="ECO:0000256" key="12">
    <source>
        <dbReference type="ARBA" id="ARBA00022989"/>
    </source>
</evidence>
<dbReference type="InterPro" id="IPR001104">
    <property type="entry name" value="3-oxo-5_a-steroid_4-DH_C"/>
</dbReference>
<keyword evidence="9" id="KW-0256">Endoplasmic reticulum</keyword>
<dbReference type="OrthoDB" id="540503at2759"/>
<comment type="similarity">
    <text evidence="4">Belongs to the steroid 5-alpha reductase family.</text>
</comment>
<dbReference type="GO" id="GO:0005789">
    <property type="term" value="C:endoplasmic reticulum membrane"/>
    <property type="evidence" value="ECO:0007669"/>
    <property type="project" value="UniProtKB-SubCell"/>
</dbReference>
<reference evidence="31 32" key="1">
    <citation type="submission" date="2021-06" db="EMBL/GenBank/DDBJ databases">
        <title>Chromosome-level genome assembly of the red-tail catfish (Hemibagrus wyckioides).</title>
        <authorList>
            <person name="Shao F."/>
        </authorList>
    </citation>
    <scope>NUCLEOTIDE SEQUENCE [LARGE SCALE GENOMIC DNA]</scope>
    <source>
        <strain evidence="31">EC202008001</strain>
        <tissue evidence="31">Blood</tissue>
    </source>
</reference>
<evidence type="ECO:0000259" key="30">
    <source>
        <dbReference type="Pfam" id="PF21696"/>
    </source>
</evidence>
<evidence type="ECO:0000256" key="23">
    <source>
        <dbReference type="ARBA" id="ARBA00052468"/>
    </source>
</evidence>
<comment type="caution">
    <text evidence="31">The sequence shown here is derived from an EMBL/GenBank/DDBJ whole genome shotgun (WGS) entry which is preliminary data.</text>
</comment>
<feature type="transmembrane region" description="Helical" evidence="28">
    <location>
        <begin position="304"/>
        <end position="326"/>
    </location>
</feature>
<comment type="pathway">
    <text evidence="2">Lipid metabolism; sphingolipid metabolism.</text>
</comment>
<evidence type="ECO:0000256" key="9">
    <source>
        <dbReference type="ARBA" id="ARBA00022824"/>
    </source>
</evidence>
<keyword evidence="15" id="KW-0443">Lipid metabolism</keyword>
<evidence type="ECO:0000256" key="7">
    <source>
        <dbReference type="ARBA" id="ARBA00022553"/>
    </source>
</evidence>
<keyword evidence="12 28" id="KW-1133">Transmembrane helix</keyword>
<evidence type="ECO:0000256" key="11">
    <source>
        <dbReference type="ARBA" id="ARBA00022857"/>
    </source>
</evidence>
<feature type="domain" description="TECR-like N-terminal" evidence="30">
    <location>
        <begin position="72"/>
        <end position="147"/>
    </location>
</feature>
<comment type="pathway">
    <text evidence="3">Sphingolipid metabolism.</text>
</comment>
<name>A0A9D3PB72_9TELE</name>
<comment type="catalytic activity">
    <reaction evidence="21">
        <text>a very-long-chain 2,3-saturated fatty acyl-CoA + NADP(+) = a very-long-chain (2E)-enoyl-CoA + NADPH + H(+)</text>
        <dbReference type="Rhea" id="RHEA:14473"/>
        <dbReference type="ChEBI" id="CHEBI:15378"/>
        <dbReference type="ChEBI" id="CHEBI:57783"/>
        <dbReference type="ChEBI" id="CHEBI:58349"/>
        <dbReference type="ChEBI" id="CHEBI:83724"/>
        <dbReference type="ChEBI" id="CHEBI:83728"/>
        <dbReference type="EC" id="1.3.1.93"/>
    </reaction>
    <physiologicalReaction direction="right-to-left" evidence="21">
        <dbReference type="Rhea" id="RHEA:14475"/>
    </physiologicalReaction>
</comment>
<comment type="catalytic activity">
    <reaction evidence="19">
        <text>(2E,7Z,10Z,13Z,16Z)-docosapentaenoyl-CoA + NADPH + H(+) = (7Z,10Z,13Z,16Z)-docosatetraenoyl-CoA + NADP(+)</text>
        <dbReference type="Rhea" id="RHEA:39331"/>
        <dbReference type="ChEBI" id="CHEBI:15378"/>
        <dbReference type="ChEBI" id="CHEBI:57783"/>
        <dbReference type="ChEBI" id="CHEBI:58349"/>
        <dbReference type="ChEBI" id="CHEBI:73856"/>
        <dbReference type="ChEBI" id="CHEBI:76416"/>
    </reaction>
    <physiologicalReaction direction="left-to-right" evidence="19">
        <dbReference type="Rhea" id="RHEA:39332"/>
    </physiologicalReaction>
</comment>
<dbReference type="FunFam" id="3.10.20.90:FF:000083">
    <property type="entry name" value="Trans-2,3-enoyl-CoA reductase b"/>
    <property type="match status" value="1"/>
</dbReference>
<evidence type="ECO:0000256" key="13">
    <source>
        <dbReference type="ARBA" id="ARBA00022990"/>
    </source>
</evidence>
<comment type="catalytic activity">
    <reaction evidence="22">
        <text>(2E,8Z,11Z,14Z)-eicosatetraenoyl-CoA + NADPH + H(+) = (8Z,11Z,14Z)-eicosatrienoyl-CoA + NADP(+)</text>
        <dbReference type="Rhea" id="RHEA:39319"/>
        <dbReference type="ChEBI" id="CHEBI:15378"/>
        <dbReference type="ChEBI" id="CHEBI:57783"/>
        <dbReference type="ChEBI" id="CHEBI:58349"/>
        <dbReference type="ChEBI" id="CHEBI:74264"/>
        <dbReference type="ChEBI" id="CHEBI:76412"/>
    </reaction>
    <physiologicalReaction direction="left-to-right" evidence="22">
        <dbReference type="Rhea" id="RHEA:39320"/>
    </physiologicalReaction>
</comment>
<feature type="transmembrane region" description="Helical" evidence="28">
    <location>
        <begin position="332"/>
        <end position="352"/>
    </location>
</feature>
<evidence type="ECO:0000256" key="21">
    <source>
        <dbReference type="ARBA" id="ARBA00050808"/>
    </source>
</evidence>
<keyword evidence="14" id="KW-0560">Oxidoreductase</keyword>
<accession>A0A9D3PB72</accession>
<comment type="catalytic activity">
    <reaction evidence="23">
        <text>(2E,7Z,10Z,13Z,16Z,19Z)-docosahexaenoyl-CoA + NADPH + H(+) = (7Z,10Z,13Z,16Z,19Z)-docosapentaenoyl-CoA + NADP(+)</text>
        <dbReference type="Rhea" id="RHEA:39467"/>
        <dbReference type="ChEBI" id="CHEBI:15378"/>
        <dbReference type="ChEBI" id="CHEBI:57783"/>
        <dbReference type="ChEBI" id="CHEBI:58349"/>
        <dbReference type="ChEBI" id="CHEBI:73870"/>
        <dbReference type="ChEBI" id="CHEBI:76461"/>
    </reaction>
    <physiologicalReaction direction="left-to-right" evidence="23">
        <dbReference type="Rhea" id="RHEA:39468"/>
    </physiologicalReaction>
</comment>
<evidence type="ECO:0000256" key="15">
    <source>
        <dbReference type="ARBA" id="ARBA00023098"/>
    </source>
</evidence>
<sequence length="376" mass="43671">MGRISVRSEVNGAEYVLLSALLRPARDVLIKANQDILYFQRHCILRGTDSEHQLTERKVQTRWTISPCSMKQVEILDDKTKEQLCFLDKVEYHSTVGDIKGLFHRVYPQWYPARQALKLHPKSAELRDDELLQNLPVGVTATLYFQDLGPRFGWTMVFLSEYVGPLLIYLLFYFRLPYIYTHTHILTPPGPHPVVSLACVCHSLHYIKRLMETVFVHRFTHGTLPVGVIIRNCVYYWGFAAWLAYYINHPLYTPPSYGQPQVICALVMFMLCEVGNFSIHWSLNTSGADGVKYRSFPHPSKNPFTWLFFFVSCPNYTYEVGVWVSFSVMTQCVPVAVFTLIGFVQMTIWAKWKHKAYTREFKDYPALRMSILPFIL</sequence>